<sequence length="740" mass="81163">MSQTNFLIGRGELLTHEIKGPKRSMGKAEVYTLQQARNRLMPQFVEVAMSLDRLPAEACPGDLGVARLALNPSYIARSYFPIAMLRSTGLESVGSKAVKLTPEAWSKKGAPNESTTTELFVVARRQVFRQLKDWAGQLEDGSNEAKDFARIERFSSFEPKDRIVSLGKEKERFFEVGIHLLPGGNNQFVQRAFARYAAEVGVTIHTRLAFSAGNLWFLPVEGNKDAVKKMALFSFVRVVRPMPKLRGMRPVQRSAGVAVACSLPNDQPLSAEPKVAILDGGLPDQHSIAPWIRVYRTLDESAANDPDGLEHGLSVTSAFLFGPITPNSRAERPYSYVDHLRVLDCETREEDPMELYRTLGFVEEVLLSRQYQFINLSLGPDLPIDDTDVHAWTSVIDDLLSDGETLMTVAVGNNGEMDRSVGNARVQVPSDCVNALSVGAANNTDKTWGRAAYSAVGPGRSPGVVKPDLMAFGGDAGNSKYFHVLSEGAKPNLVPQLGTSFASPYLLRSAVGIRAILGADLTPLAVKALLIHAADPSTHDKVEVGWGKVPEDLIEIITCTSGVARVVYQGELKPGKYLRAPLPLPTNGLTGNVHLKATFCYTSPTDPQDAVAYTRAGLEIVFRPNDKKVKKGRLNAETKSFFDMKNYATEEERRSDLGKWETVLHGVKHMRGSSLENPVFDIHYNAREAGAPTTSAEKIRYALIITVNAPKHTDLYNEILRAYAKTLVPIQPSVSLPVRV</sequence>
<evidence type="ECO:0000313" key="2">
    <source>
        <dbReference type="EMBL" id="SEN67169.1"/>
    </source>
</evidence>
<gene>
    <name evidence="2" type="ORF">SAMN05216325_1325</name>
</gene>
<dbReference type="Pfam" id="PF00082">
    <property type="entry name" value="Peptidase_S8"/>
    <property type="match status" value="1"/>
</dbReference>
<evidence type="ECO:0000313" key="3">
    <source>
        <dbReference type="Proteomes" id="UP000199459"/>
    </source>
</evidence>
<dbReference type="CDD" id="cd04847">
    <property type="entry name" value="Peptidases_S8_Subtilisin_like_2"/>
    <property type="match status" value="1"/>
</dbReference>
<dbReference type="SUPFAM" id="SSF52743">
    <property type="entry name" value="Subtilisin-like"/>
    <property type="match status" value="1"/>
</dbReference>
<reference evidence="2 3" key="1">
    <citation type="submission" date="2016-10" db="EMBL/GenBank/DDBJ databases">
        <authorList>
            <person name="de Groot N.N."/>
        </authorList>
    </citation>
    <scope>NUCLEOTIDE SEQUENCE [LARGE SCALE GENOMIC DNA]</scope>
    <source>
        <strain evidence="2 3">Nm22</strain>
    </source>
</reference>
<dbReference type="AlphaFoldDB" id="A0A1H8IFU6"/>
<evidence type="ECO:0000259" key="1">
    <source>
        <dbReference type="Pfam" id="PF00082"/>
    </source>
</evidence>
<dbReference type="GO" id="GO:0004252">
    <property type="term" value="F:serine-type endopeptidase activity"/>
    <property type="evidence" value="ECO:0007669"/>
    <property type="project" value="InterPro"/>
</dbReference>
<dbReference type="Proteomes" id="UP000199459">
    <property type="component" value="Unassembled WGS sequence"/>
</dbReference>
<dbReference type="RefSeq" id="WP_090634576.1">
    <property type="nucleotide sequence ID" value="NZ_FOCP01000032.1"/>
</dbReference>
<dbReference type="EMBL" id="FOCP01000032">
    <property type="protein sequence ID" value="SEN67169.1"/>
    <property type="molecule type" value="Genomic_DNA"/>
</dbReference>
<dbReference type="InterPro" id="IPR000209">
    <property type="entry name" value="Peptidase_S8/S53_dom"/>
</dbReference>
<protein>
    <submittedName>
        <fullName evidence="2">Subtilase family protein</fullName>
    </submittedName>
</protein>
<dbReference type="InterPro" id="IPR036852">
    <property type="entry name" value="Peptidase_S8/S53_dom_sf"/>
</dbReference>
<dbReference type="OrthoDB" id="5495859at2"/>
<feature type="domain" description="Peptidase S8/S53" evidence="1">
    <location>
        <begin position="273"/>
        <end position="547"/>
    </location>
</feature>
<proteinExistence type="predicted"/>
<accession>A0A1H8IFU6</accession>
<dbReference type="Gene3D" id="3.40.50.200">
    <property type="entry name" value="Peptidase S8/S53 domain"/>
    <property type="match status" value="1"/>
</dbReference>
<name>A0A1H8IFU6_9PROT</name>
<dbReference type="GO" id="GO:0006508">
    <property type="term" value="P:proteolysis"/>
    <property type="evidence" value="ECO:0007669"/>
    <property type="project" value="InterPro"/>
</dbReference>
<dbReference type="InterPro" id="IPR034074">
    <property type="entry name" value="Y4bN_pept_dom"/>
</dbReference>
<organism evidence="2 3">
    <name type="scientific">Nitrosomonas marina</name>
    <dbReference type="NCBI Taxonomy" id="917"/>
    <lineage>
        <taxon>Bacteria</taxon>
        <taxon>Pseudomonadati</taxon>
        <taxon>Pseudomonadota</taxon>
        <taxon>Betaproteobacteria</taxon>
        <taxon>Nitrosomonadales</taxon>
        <taxon>Nitrosomonadaceae</taxon>
        <taxon>Nitrosomonas</taxon>
    </lineage>
</organism>